<evidence type="ECO:0000313" key="1">
    <source>
        <dbReference type="EMBL" id="KAL0475842.1"/>
    </source>
</evidence>
<reference evidence="1 2" key="1">
    <citation type="submission" date="2023-09" db="EMBL/GenBank/DDBJ databases">
        <title>Multi-omics analysis of a traditional fermented food reveals byproduct-associated fungal strains for waste-to-food upcycling.</title>
        <authorList>
            <consortium name="Lawrence Berkeley National Laboratory"/>
            <person name="Rekdal V.M."/>
            <person name="Villalobos-Escobedo J.M."/>
            <person name="Rodriguez-Valeron N."/>
            <person name="Garcia M.O."/>
            <person name="Vasquez D.P."/>
            <person name="Damayanti I."/>
            <person name="Sorensen P.M."/>
            <person name="Baidoo E.E."/>
            <person name="De Carvalho A.C."/>
            <person name="Riley R."/>
            <person name="Lipzen A."/>
            <person name="He G."/>
            <person name="Yan M."/>
            <person name="Haridas S."/>
            <person name="Daum C."/>
            <person name="Yoshinaga Y."/>
            <person name="Ng V."/>
            <person name="Grigoriev I.V."/>
            <person name="Munk R."/>
            <person name="Nuraida L."/>
            <person name="Wijaya C.H."/>
            <person name="Morales P.-C."/>
            <person name="Keasling J.D."/>
        </authorList>
    </citation>
    <scope>NUCLEOTIDE SEQUENCE [LARGE SCALE GENOMIC DNA]</scope>
    <source>
        <strain evidence="1 2">FGSC 2613</strain>
    </source>
</reference>
<name>A0ABR3DU11_NEUIN</name>
<organism evidence="1 2">
    <name type="scientific">Neurospora intermedia</name>
    <dbReference type="NCBI Taxonomy" id="5142"/>
    <lineage>
        <taxon>Eukaryota</taxon>
        <taxon>Fungi</taxon>
        <taxon>Dikarya</taxon>
        <taxon>Ascomycota</taxon>
        <taxon>Pezizomycotina</taxon>
        <taxon>Sordariomycetes</taxon>
        <taxon>Sordariomycetidae</taxon>
        <taxon>Sordariales</taxon>
        <taxon>Sordariaceae</taxon>
        <taxon>Neurospora</taxon>
    </lineage>
</organism>
<gene>
    <name evidence="1" type="ORF">QR685DRAFT_467137</name>
</gene>
<sequence>MRPTSWEVVDDDILRFMDLHCQEMRRQLNSRGQLQFHYEEARLAALGQIYQMDLPPEEVTPNVFILYVGMLAYEEYYPGTPSSFVDRLDQEFSKARSTLSARDPTHRIAAEYAVFYKQRLKEAQRHTHEAR</sequence>
<comment type="caution">
    <text evidence="1">The sequence shown here is derived from an EMBL/GenBank/DDBJ whole genome shotgun (WGS) entry which is preliminary data.</text>
</comment>
<dbReference type="EMBL" id="JAVLET010000001">
    <property type="protein sequence ID" value="KAL0475842.1"/>
    <property type="molecule type" value="Genomic_DNA"/>
</dbReference>
<accession>A0ABR3DU11</accession>
<evidence type="ECO:0000313" key="2">
    <source>
        <dbReference type="Proteomes" id="UP001451303"/>
    </source>
</evidence>
<keyword evidence="2" id="KW-1185">Reference proteome</keyword>
<dbReference type="Proteomes" id="UP001451303">
    <property type="component" value="Unassembled WGS sequence"/>
</dbReference>
<proteinExistence type="predicted"/>
<protein>
    <submittedName>
        <fullName evidence="1">Uncharacterized protein</fullName>
    </submittedName>
</protein>
<feature type="non-terminal residue" evidence="1">
    <location>
        <position position="131"/>
    </location>
</feature>